<name>A0A953I2Y6_SYMTR</name>
<evidence type="ECO:0000313" key="1">
    <source>
        <dbReference type="EMBL" id="MBY6275967.1"/>
    </source>
</evidence>
<proteinExistence type="predicted"/>
<protein>
    <submittedName>
        <fullName evidence="1">Methyl-accepting chemotaxis protein</fullName>
    </submittedName>
</protein>
<comment type="caution">
    <text evidence="1">The sequence shown here is derived from an EMBL/GenBank/DDBJ whole genome shotgun (WGS) entry which is preliminary data.</text>
</comment>
<accession>A0A953I2Y6</accession>
<evidence type="ECO:0000313" key="2">
    <source>
        <dbReference type="Proteomes" id="UP000732377"/>
    </source>
</evidence>
<dbReference type="Proteomes" id="UP000732377">
    <property type="component" value="Unassembled WGS sequence"/>
</dbReference>
<organism evidence="1 2">
    <name type="scientific">Symbiobacterium thermophilum</name>
    <dbReference type="NCBI Taxonomy" id="2734"/>
    <lineage>
        <taxon>Bacteria</taxon>
        <taxon>Bacillati</taxon>
        <taxon>Bacillota</taxon>
        <taxon>Clostridia</taxon>
        <taxon>Eubacteriales</taxon>
        <taxon>Symbiobacteriaceae</taxon>
        <taxon>Symbiobacterium</taxon>
    </lineage>
</organism>
<dbReference type="AlphaFoldDB" id="A0A953I2Y6"/>
<reference evidence="1" key="1">
    <citation type="submission" date="2017-11" db="EMBL/GenBank/DDBJ databases">
        <title>Three new genomes from thermophilic consortium.</title>
        <authorList>
            <person name="Quaggio R."/>
            <person name="Amgarten D."/>
            <person name="Setubal J.C."/>
        </authorList>
    </citation>
    <scope>NUCLEOTIDE SEQUENCE</scope>
    <source>
        <strain evidence="1">ZCTH01-B2</strain>
    </source>
</reference>
<dbReference type="RefSeq" id="WP_273378868.1">
    <property type="nucleotide sequence ID" value="NZ_PIUK01000049.1"/>
</dbReference>
<dbReference type="EMBL" id="PIUK01000049">
    <property type="protein sequence ID" value="MBY6275967.1"/>
    <property type="molecule type" value="Genomic_DNA"/>
</dbReference>
<sequence length="65" mass="6586">QQIGEHARRLSSIAESNAAATEELAASASELAGIAEAASAEVGRFRLLVHATAENGAPDRSVAQG</sequence>
<gene>
    <name evidence="1" type="ORF">CWE10_07035</name>
</gene>
<feature type="non-terminal residue" evidence="1">
    <location>
        <position position="1"/>
    </location>
</feature>